<keyword evidence="3" id="KW-1185">Reference proteome</keyword>
<accession>A0AAV4X1Q7</accession>
<feature type="compositionally biased region" description="Polar residues" evidence="1">
    <location>
        <begin position="49"/>
        <end position="58"/>
    </location>
</feature>
<dbReference type="Proteomes" id="UP001054837">
    <property type="component" value="Unassembled WGS sequence"/>
</dbReference>
<dbReference type="AlphaFoldDB" id="A0AAV4X1Q7"/>
<gene>
    <name evidence="2" type="ORF">CDAR_38121</name>
</gene>
<evidence type="ECO:0000313" key="3">
    <source>
        <dbReference type="Proteomes" id="UP001054837"/>
    </source>
</evidence>
<reference evidence="2 3" key="1">
    <citation type="submission" date="2021-06" db="EMBL/GenBank/DDBJ databases">
        <title>Caerostris darwini draft genome.</title>
        <authorList>
            <person name="Kono N."/>
            <person name="Arakawa K."/>
        </authorList>
    </citation>
    <scope>NUCLEOTIDE SEQUENCE [LARGE SCALE GENOMIC DNA]</scope>
</reference>
<feature type="region of interest" description="Disordered" evidence="1">
    <location>
        <begin position="1"/>
        <end position="75"/>
    </location>
</feature>
<feature type="compositionally biased region" description="Basic and acidic residues" evidence="1">
    <location>
        <begin position="35"/>
        <end position="45"/>
    </location>
</feature>
<sequence length="99" mass="10611">MEGYRGSSSSSSNSSNDSGHPDVSSSSSGWSVRPVKGEEVQEDTVRAVPSSTSDNSPSPAAEKSPTSKGLLYEKSQLEFPENLSLRLKTVGWRKLSHEP</sequence>
<proteinExistence type="predicted"/>
<dbReference type="EMBL" id="BPLQ01015425">
    <property type="protein sequence ID" value="GIY87959.1"/>
    <property type="molecule type" value="Genomic_DNA"/>
</dbReference>
<protein>
    <submittedName>
        <fullName evidence="2">Uncharacterized protein</fullName>
    </submittedName>
</protein>
<evidence type="ECO:0000256" key="1">
    <source>
        <dbReference type="SAM" id="MobiDB-lite"/>
    </source>
</evidence>
<evidence type="ECO:0000313" key="2">
    <source>
        <dbReference type="EMBL" id="GIY87959.1"/>
    </source>
</evidence>
<feature type="compositionally biased region" description="Low complexity" evidence="1">
    <location>
        <begin position="7"/>
        <end position="32"/>
    </location>
</feature>
<name>A0AAV4X1Q7_9ARAC</name>
<comment type="caution">
    <text evidence="2">The sequence shown here is derived from an EMBL/GenBank/DDBJ whole genome shotgun (WGS) entry which is preliminary data.</text>
</comment>
<organism evidence="2 3">
    <name type="scientific">Caerostris darwini</name>
    <dbReference type="NCBI Taxonomy" id="1538125"/>
    <lineage>
        <taxon>Eukaryota</taxon>
        <taxon>Metazoa</taxon>
        <taxon>Ecdysozoa</taxon>
        <taxon>Arthropoda</taxon>
        <taxon>Chelicerata</taxon>
        <taxon>Arachnida</taxon>
        <taxon>Araneae</taxon>
        <taxon>Araneomorphae</taxon>
        <taxon>Entelegynae</taxon>
        <taxon>Araneoidea</taxon>
        <taxon>Araneidae</taxon>
        <taxon>Caerostris</taxon>
    </lineage>
</organism>